<dbReference type="Proteomes" id="UP001549036">
    <property type="component" value="Unassembled WGS sequence"/>
</dbReference>
<dbReference type="PIRSF" id="PIRSF005739">
    <property type="entry name" value="O-mtase"/>
    <property type="match status" value="1"/>
</dbReference>
<evidence type="ECO:0000313" key="7">
    <source>
        <dbReference type="EMBL" id="MET3592943.1"/>
    </source>
</evidence>
<dbReference type="Gene3D" id="3.40.50.150">
    <property type="entry name" value="Vaccinia Virus protein VP39"/>
    <property type="match status" value="1"/>
</dbReference>
<dbReference type="CDD" id="cd02440">
    <property type="entry name" value="AdoMet_MTases"/>
    <property type="match status" value="1"/>
</dbReference>
<evidence type="ECO:0000256" key="4">
    <source>
        <dbReference type="SAM" id="MobiDB-lite"/>
    </source>
</evidence>
<dbReference type="GO" id="GO:0008168">
    <property type="term" value="F:methyltransferase activity"/>
    <property type="evidence" value="ECO:0007669"/>
    <property type="project" value="UniProtKB-KW"/>
</dbReference>
<dbReference type="InterPro" id="IPR016461">
    <property type="entry name" value="COMT-like"/>
</dbReference>
<proteinExistence type="predicted"/>
<dbReference type="InterPro" id="IPR029063">
    <property type="entry name" value="SAM-dependent_MTases_sf"/>
</dbReference>
<dbReference type="PROSITE" id="PS51683">
    <property type="entry name" value="SAM_OMT_II"/>
    <property type="match status" value="1"/>
</dbReference>
<comment type="caution">
    <text evidence="7">The sequence shown here is derived from an EMBL/GenBank/DDBJ whole genome shotgun (WGS) entry which is preliminary data.</text>
</comment>
<keyword evidence="8" id="KW-1185">Reference proteome</keyword>
<keyword evidence="2" id="KW-0808">Transferase</keyword>
<protein>
    <submittedName>
        <fullName evidence="7">SAM-dependent methyltransferase</fullName>
    </submittedName>
</protein>
<dbReference type="InterPro" id="IPR001077">
    <property type="entry name" value="COMT_C"/>
</dbReference>
<dbReference type="Pfam" id="PF08100">
    <property type="entry name" value="Dimerisation"/>
    <property type="match status" value="1"/>
</dbReference>
<dbReference type="SUPFAM" id="SSF46785">
    <property type="entry name" value="Winged helix' DNA-binding domain"/>
    <property type="match status" value="1"/>
</dbReference>
<dbReference type="RefSeq" id="WP_292301868.1">
    <property type="nucleotide sequence ID" value="NZ_JBEPLM010000003.1"/>
</dbReference>
<dbReference type="EMBL" id="JBEPLM010000003">
    <property type="protein sequence ID" value="MET3592943.1"/>
    <property type="molecule type" value="Genomic_DNA"/>
</dbReference>
<dbReference type="GO" id="GO:0032259">
    <property type="term" value="P:methylation"/>
    <property type="evidence" value="ECO:0007669"/>
    <property type="project" value="UniProtKB-KW"/>
</dbReference>
<evidence type="ECO:0000256" key="2">
    <source>
        <dbReference type="ARBA" id="ARBA00022679"/>
    </source>
</evidence>
<sequence length="347" mass="37357">MASGHTPRKLSPGRRGKPVSSPSQQVVRLGFGFAVSQALRVVIELGIPDLLASGGHSVEDLAAAAKVDAEPLYRVMRLLAPEGVFTEIRPRHFGLTEVGAALRSDRPGPRDFIRMINSEAYLAFEQLLHSVRTGKPAFDKVFGSPRFDWLSAHPEQAALFQRAMVALSQGGNEAVADAYDFGRYTRVVDVGGGHGQLLSAILARNPHLSGVLFDLPSGVAAARQGAGGDLPRTDFVAGDFFEGVSVGDIYVIKRVIHDWDDERAELILRRCREAMPTHGRVLVAETLVPPGDEPDQIKTLDVVMLAVTGGLERTEAQYARLFAGAGLKLERVIGTRAPISILEASPA</sequence>
<evidence type="ECO:0000313" key="8">
    <source>
        <dbReference type="Proteomes" id="UP001549036"/>
    </source>
</evidence>
<keyword evidence="3" id="KW-0949">S-adenosyl-L-methionine</keyword>
<evidence type="ECO:0000259" key="6">
    <source>
        <dbReference type="Pfam" id="PF08100"/>
    </source>
</evidence>
<feature type="domain" description="O-methyltransferase C-terminal" evidence="5">
    <location>
        <begin position="124"/>
        <end position="327"/>
    </location>
</feature>
<dbReference type="SUPFAM" id="SSF53335">
    <property type="entry name" value="S-adenosyl-L-methionine-dependent methyltransferases"/>
    <property type="match status" value="1"/>
</dbReference>
<feature type="compositionally biased region" description="Basic residues" evidence="4">
    <location>
        <begin position="1"/>
        <end position="17"/>
    </location>
</feature>
<name>A0ABV2HQS9_9HYPH</name>
<dbReference type="InterPro" id="IPR036388">
    <property type="entry name" value="WH-like_DNA-bd_sf"/>
</dbReference>
<feature type="region of interest" description="Disordered" evidence="4">
    <location>
        <begin position="1"/>
        <end position="23"/>
    </location>
</feature>
<dbReference type="Pfam" id="PF00891">
    <property type="entry name" value="Methyltransf_2"/>
    <property type="match status" value="1"/>
</dbReference>
<gene>
    <name evidence="7" type="ORF">ABID26_002331</name>
</gene>
<organism evidence="7 8">
    <name type="scientific">Mesorhizobium shonense</name>
    <dbReference type="NCBI Taxonomy" id="1209948"/>
    <lineage>
        <taxon>Bacteria</taxon>
        <taxon>Pseudomonadati</taxon>
        <taxon>Pseudomonadota</taxon>
        <taxon>Alphaproteobacteria</taxon>
        <taxon>Hyphomicrobiales</taxon>
        <taxon>Phyllobacteriaceae</taxon>
        <taxon>Mesorhizobium</taxon>
    </lineage>
</organism>
<accession>A0ABV2HQS9</accession>
<evidence type="ECO:0000259" key="5">
    <source>
        <dbReference type="Pfam" id="PF00891"/>
    </source>
</evidence>
<dbReference type="InterPro" id="IPR036390">
    <property type="entry name" value="WH_DNA-bd_sf"/>
</dbReference>
<evidence type="ECO:0000256" key="3">
    <source>
        <dbReference type="ARBA" id="ARBA00022691"/>
    </source>
</evidence>
<evidence type="ECO:0000256" key="1">
    <source>
        <dbReference type="ARBA" id="ARBA00022603"/>
    </source>
</evidence>
<dbReference type="PANTHER" id="PTHR43712">
    <property type="entry name" value="PUTATIVE (AFU_ORTHOLOGUE AFUA_4G14580)-RELATED"/>
    <property type="match status" value="1"/>
</dbReference>
<reference evidence="7 8" key="1">
    <citation type="submission" date="2024-06" db="EMBL/GenBank/DDBJ databases">
        <title>Genomic Encyclopedia of Type Strains, Phase IV (KMG-IV): sequencing the most valuable type-strain genomes for metagenomic binning, comparative biology and taxonomic classification.</title>
        <authorList>
            <person name="Goeker M."/>
        </authorList>
    </citation>
    <scope>NUCLEOTIDE SEQUENCE [LARGE SCALE GENOMIC DNA]</scope>
    <source>
        <strain evidence="7 8">DSM 29846</strain>
    </source>
</reference>
<dbReference type="InterPro" id="IPR012967">
    <property type="entry name" value="COMT_dimerisation"/>
</dbReference>
<keyword evidence="1 7" id="KW-0489">Methyltransferase</keyword>
<dbReference type="PANTHER" id="PTHR43712:SF2">
    <property type="entry name" value="O-METHYLTRANSFERASE CICE"/>
    <property type="match status" value="1"/>
</dbReference>
<feature type="domain" description="O-methyltransferase dimerisation" evidence="6">
    <location>
        <begin position="29"/>
        <end position="102"/>
    </location>
</feature>
<dbReference type="Gene3D" id="1.10.10.10">
    <property type="entry name" value="Winged helix-like DNA-binding domain superfamily/Winged helix DNA-binding domain"/>
    <property type="match status" value="1"/>
</dbReference>